<dbReference type="InterPro" id="IPR035907">
    <property type="entry name" value="Hppk_sf"/>
</dbReference>
<dbReference type="Pfam" id="PF01288">
    <property type="entry name" value="HPPK"/>
    <property type="match status" value="1"/>
</dbReference>
<feature type="domain" description="7,8-dihydro-6-hydroxymethylpterin-pyrophosphokinase" evidence="8">
    <location>
        <begin position="23"/>
        <end position="147"/>
    </location>
</feature>
<comment type="caution">
    <text evidence="9">The sequence shown here is derived from an EMBL/GenBank/DDBJ whole genome shotgun (WGS) entry which is preliminary data.</text>
</comment>
<dbReference type="SUPFAM" id="SSF55083">
    <property type="entry name" value="6-hydroxymethyl-7,8-dihydropterin pyrophosphokinase, HPPK"/>
    <property type="match status" value="1"/>
</dbReference>
<evidence type="ECO:0000256" key="3">
    <source>
        <dbReference type="ARBA" id="ARBA00022679"/>
    </source>
</evidence>
<dbReference type="EMBL" id="PVNP01000003">
    <property type="protein sequence ID" value="PRO75528.1"/>
    <property type="molecule type" value="Genomic_DNA"/>
</dbReference>
<keyword evidence="7" id="KW-0289">Folate biosynthesis</keyword>
<dbReference type="NCBIfam" id="TIGR01498">
    <property type="entry name" value="folK"/>
    <property type="match status" value="1"/>
</dbReference>
<dbReference type="GO" id="GO:0016301">
    <property type="term" value="F:kinase activity"/>
    <property type="evidence" value="ECO:0007669"/>
    <property type="project" value="UniProtKB-KW"/>
</dbReference>
<evidence type="ECO:0000256" key="6">
    <source>
        <dbReference type="ARBA" id="ARBA00022840"/>
    </source>
</evidence>
<dbReference type="UniPathway" id="UPA00077">
    <property type="reaction ID" value="UER00155"/>
</dbReference>
<evidence type="ECO:0000259" key="8">
    <source>
        <dbReference type="Pfam" id="PF01288"/>
    </source>
</evidence>
<keyword evidence="6" id="KW-0067">ATP-binding</keyword>
<evidence type="ECO:0000256" key="5">
    <source>
        <dbReference type="ARBA" id="ARBA00022777"/>
    </source>
</evidence>
<evidence type="ECO:0000256" key="4">
    <source>
        <dbReference type="ARBA" id="ARBA00022741"/>
    </source>
</evidence>
<gene>
    <name evidence="9" type="primary">folK</name>
    <name evidence="9" type="ORF">C6Y40_00040</name>
</gene>
<keyword evidence="4" id="KW-0547">Nucleotide-binding</keyword>
<evidence type="ECO:0000256" key="7">
    <source>
        <dbReference type="ARBA" id="ARBA00022909"/>
    </source>
</evidence>
<dbReference type="PANTHER" id="PTHR43071">
    <property type="entry name" value="2-AMINO-4-HYDROXY-6-HYDROXYMETHYLDIHYDROPTERIDINE PYROPHOSPHOKINASE"/>
    <property type="match status" value="1"/>
</dbReference>
<dbReference type="GO" id="GO:0005524">
    <property type="term" value="F:ATP binding"/>
    <property type="evidence" value="ECO:0007669"/>
    <property type="project" value="UniProtKB-KW"/>
</dbReference>
<protein>
    <recommendedName>
        <fullName evidence="2">2-amino-4-hydroxy-6-hydroxymethyldihydropteridine diphosphokinase</fullName>
        <ecNumber evidence="2">2.7.6.3</ecNumber>
    </recommendedName>
</protein>
<dbReference type="GO" id="GO:0003848">
    <property type="term" value="F:2-amino-4-hydroxy-6-hydroxymethyldihydropteridine diphosphokinase activity"/>
    <property type="evidence" value="ECO:0007669"/>
    <property type="project" value="UniProtKB-EC"/>
</dbReference>
<evidence type="ECO:0000256" key="2">
    <source>
        <dbReference type="ARBA" id="ARBA00013253"/>
    </source>
</evidence>
<keyword evidence="5 9" id="KW-0418">Kinase</keyword>
<proteinExistence type="predicted"/>
<keyword evidence="3" id="KW-0808">Transferase</keyword>
<dbReference type="PANTHER" id="PTHR43071:SF2">
    <property type="entry name" value="2-AMINO-4-HYDROXY-6-HYDROXYMETHYLDIHYDROPTERIDINE PYROPHOSPHOKINASE"/>
    <property type="match status" value="1"/>
</dbReference>
<sequence>MPLRSVSVLPTRRANKVSLHQVFIGIGSNIEREFHTREAYRLLHQYFDNVLVSPVYDCPAEGFDGPGFYNWVARVDTSLSLEAIYQLFKQLEAEYGRKDWYKKHCSRTMDLDLLCFDQMVCDAPVTLPRAEILQRAFVLRPLADIAPDMRHPVVGKTFSQLWQAFDHSKQLTTPVDFKWSSPQG</sequence>
<accession>A0A2S9VGD4</accession>
<dbReference type="GO" id="GO:0046656">
    <property type="term" value="P:folic acid biosynthetic process"/>
    <property type="evidence" value="ECO:0007669"/>
    <property type="project" value="UniProtKB-KW"/>
</dbReference>
<comment type="pathway">
    <text evidence="1">Cofactor biosynthesis; tetrahydrofolate biosynthesis; 2-amino-4-hydroxy-6-hydroxymethyl-7,8-dihydropteridine diphosphate from 7,8-dihydroneopterin triphosphate: step 4/4.</text>
</comment>
<keyword evidence="10" id="KW-1185">Reference proteome</keyword>
<name>A0A2S9VGD4_9ALTE</name>
<dbReference type="OrthoDB" id="9790168at2"/>
<dbReference type="InterPro" id="IPR000550">
    <property type="entry name" value="Hppk"/>
</dbReference>
<organism evidence="9 10">
    <name type="scientific">Alteromonas alba</name>
    <dbReference type="NCBI Taxonomy" id="2079529"/>
    <lineage>
        <taxon>Bacteria</taxon>
        <taxon>Pseudomonadati</taxon>
        <taxon>Pseudomonadota</taxon>
        <taxon>Gammaproteobacteria</taxon>
        <taxon>Alteromonadales</taxon>
        <taxon>Alteromonadaceae</taxon>
        <taxon>Alteromonas/Salinimonas group</taxon>
        <taxon>Alteromonas</taxon>
    </lineage>
</organism>
<evidence type="ECO:0000256" key="1">
    <source>
        <dbReference type="ARBA" id="ARBA00005051"/>
    </source>
</evidence>
<dbReference type="AlphaFoldDB" id="A0A2S9VGD4"/>
<dbReference type="EC" id="2.7.6.3" evidence="2"/>
<reference evidence="10" key="1">
    <citation type="journal article" date="2020" name="Int. J. Syst. Evol. Microbiol.">
        <title>Alteromonas alba sp. nov., a marine bacterium isolated from the seawater of the West Pacific Ocean.</title>
        <authorList>
            <person name="Sun C."/>
            <person name="Wu Y.-H."/>
            <person name="Xamxidin M."/>
            <person name="Cheng H."/>
            <person name="Xu X.-W."/>
        </authorList>
    </citation>
    <scope>NUCLEOTIDE SEQUENCE [LARGE SCALE GENOMIC DNA]</scope>
    <source>
        <strain evidence="10">190</strain>
    </source>
</reference>
<dbReference type="GO" id="GO:0046654">
    <property type="term" value="P:tetrahydrofolate biosynthetic process"/>
    <property type="evidence" value="ECO:0007669"/>
    <property type="project" value="UniProtKB-UniPathway"/>
</dbReference>
<evidence type="ECO:0000313" key="10">
    <source>
        <dbReference type="Proteomes" id="UP000238949"/>
    </source>
</evidence>
<evidence type="ECO:0000313" key="9">
    <source>
        <dbReference type="EMBL" id="PRO75528.1"/>
    </source>
</evidence>
<dbReference type="Gene3D" id="3.30.70.560">
    <property type="entry name" value="7,8-Dihydro-6-hydroxymethylpterin-pyrophosphokinase HPPK"/>
    <property type="match status" value="1"/>
</dbReference>
<dbReference type="Proteomes" id="UP000238949">
    <property type="component" value="Unassembled WGS sequence"/>
</dbReference>